<evidence type="ECO:0000259" key="6">
    <source>
        <dbReference type="Pfam" id="PF04116"/>
    </source>
</evidence>
<evidence type="ECO:0000313" key="7">
    <source>
        <dbReference type="EMBL" id="GMG86341.1"/>
    </source>
</evidence>
<evidence type="ECO:0000256" key="4">
    <source>
        <dbReference type="ARBA" id="ARBA00023136"/>
    </source>
</evidence>
<dbReference type="Proteomes" id="UP001224392">
    <property type="component" value="Unassembled WGS sequence"/>
</dbReference>
<sequence length="308" mass="34685">MDLGIERIPASRIESMRYLTKYWLQPALIVLAMSLPLLELPKISYQVFWSCLLALLICLEAVIPARPHWQKSLNDNLLVLGLVWIASTAGDIFKALMDKSVFSWLESIREQFGLGIWPSEWPMIAQVMLVFVGYEFVNYWYHRGAHRWGWLWKASGHGTHHAFKNLSAINTMANHPFEAVFLLLPRMIVGVLLGGVEVGLAAGSLFTVTVFMAHSNLDLNSKIIGWIFTTNRYHIHHHSMVREESNTNYGCACIFWDRVFGTFSDADTEETGIGKEQPGYAELFLMPFEEPKASEVAPAGSPAPTADA</sequence>
<feature type="transmembrane region" description="Helical" evidence="5">
    <location>
        <begin position="77"/>
        <end position="97"/>
    </location>
</feature>
<comment type="caution">
    <text evidence="7">The sequence shown here is derived from an EMBL/GenBank/DDBJ whole genome shotgun (WGS) entry which is preliminary data.</text>
</comment>
<accession>A0ABQ6LWA0</accession>
<dbReference type="PANTHER" id="PTHR11863">
    <property type="entry name" value="STEROL DESATURASE"/>
    <property type="match status" value="1"/>
</dbReference>
<evidence type="ECO:0000313" key="8">
    <source>
        <dbReference type="Proteomes" id="UP001224392"/>
    </source>
</evidence>
<keyword evidence="3 5" id="KW-1133">Transmembrane helix</keyword>
<organism evidence="7 8">
    <name type="scientific">Biformimicrobium ophioploci</name>
    <dbReference type="NCBI Taxonomy" id="3036711"/>
    <lineage>
        <taxon>Bacteria</taxon>
        <taxon>Pseudomonadati</taxon>
        <taxon>Pseudomonadota</taxon>
        <taxon>Gammaproteobacteria</taxon>
        <taxon>Cellvibrionales</taxon>
        <taxon>Microbulbiferaceae</taxon>
        <taxon>Biformimicrobium</taxon>
    </lineage>
</organism>
<evidence type="ECO:0000256" key="3">
    <source>
        <dbReference type="ARBA" id="ARBA00022989"/>
    </source>
</evidence>
<feature type="transmembrane region" description="Helical" evidence="5">
    <location>
        <begin position="123"/>
        <end position="141"/>
    </location>
</feature>
<feature type="transmembrane region" description="Helical" evidence="5">
    <location>
        <begin position="188"/>
        <end position="213"/>
    </location>
</feature>
<dbReference type="RefSeq" id="WP_285762844.1">
    <property type="nucleotide sequence ID" value="NZ_BSYJ01000001.1"/>
</dbReference>
<evidence type="ECO:0000256" key="1">
    <source>
        <dbReference type="ARBA" id="ARBA00004370"/>
    </source>
</evidence>
<reference evidence="7 8" key="1">
    <citation type="submission" date="2023-04" db="EMBL/GenBank/DDBJ databases">
        <title>Marinobulbifer ophiurae gen. nov., sp. Nov., isolate from tissue of brittle star Ophioplocus japonicus.</title>
        <authorList>
            <person name="Kawano K."/>
            <person name="Sawayama S."/>
            <person name="Nakagawa S."/>
        </authorList>
    </citation>
    <scope>NUCLEOTIDE SEQUENCE [LARGE SCALE GENOMIC DNA]</scope>
    <source>
        <strain evidence="7 8">NKW57</strain>
    </source>
</reference>
<keyword evidence="4 5" id="KW-0472">Membrane</keyword>
<comment type="subcellular location">
    <subcellularLocation>
        <location evidence="1">Membrane</location>
    </subcellularLocation>
</comment>
<evidence type="ECO:0000256" key="2">
    <source>
        <dbReference type="ARBA" id="ARBA00022692"/>
    </source>
</evidence>
<keyword evidence="8" id="KW-1185">Reference proteome</keyword>
<evidence type="ECO:0000256" key="5">
    <source>
        <dbReference type="SAM" id="Phobius"/>
    </source>
</evidence>
<dbReference type="Pfam" id="PF04116">
    <property type="entry name" value="FA_hydroxylase"/>
    <property type="match status" value="1"/>
</dbReference>
<proteinExistence type="predicted"/>
<feature type="domain" description="Fatty acid hydroxylase" evidence="6">
    <location>
        <begin position="127"/>
        <end position="262"/>
    </location>
</feature>
<name>A0ABQ6LWA0_9GAMM</name>
<dbReference type="EMBL" id="BSYJ01000001">
    <property type="protein sequence ID" value="GMG86341.1"/>
    <property type="molecule type" value="Genomic_DNA"/>
</dbReference>
<feature type="transmembrane region" description="Helical" evidence="5">
    <location>
        <begin position="21"/>
        <end position="38"/>
    </location>
</feature>
<feature type="transmembrane region" description="Helical" evidence="5">
    <location>
        <begin position="44"/>
        <end position="65"/>
    </location>
</feature>
<dbReference type="InterPro" id="IPR050307">
    <property type="entry name" value="Sterol_Desaturase_Related"/>
</dbReference>
<protein>
    <recommendedName>
        <fullName evidence="6">Fatty acid hydroxylase domain-containing protein</fullName>
    </recommendedName>
</protein>
<dbReference type="InterPro" id="IPR006694">
    <property type="entry name" value="Fatty_acid_hydroxylase"/>
</dbReference>
<keyword evidence="2 5" id="KW-0812">Transmembrane</keyword>
<gene>
    <name evidence="7" type="ORF">MNKW57_06620</name>
</gene>